<dbReference type="InterPro" id="IPR032710">
    <property type="entry name" value="NTF2-like_dom_sf"/>
</dbReference>
<dbReference type="Proteomes" id="UP000503096">
    <property type="component" value="Chromosome"/>
</dbReference>
<gene>
    <name evidence="2" type="ORF">DSM104440_03127</name>
</gene>
<sequence>MKTLLAACGLALAGCATVPMNPEAAHTLGAAETAFAAHSIREGMRKAFLAAFADDGVFVRGDWTVSNTDLVNRPDPPIYLDWRPVFVVAAASGELGLSTGPSRILSKTKPDTPPSFGQYVSIWRRVDGGPWKVAVDLGISHPAPDLWDQPLSANLVAAPGGRGDADGLAGMERRFTQASLASGQKAAYAQFASPAFRFYRSGSPPPTTREASLAAPGMDDQRLSWTVDRIEVARSGDFGYARGFYANAATPAEKLGVYMRAWRMEGGEWRLLLDVINPGPKPQAPAAS</sequence>
<evidence type="ECO:0000313" key="2">
    <source>
        <dbReference type="EMBL" id="QJR16298.1"/>
    </source>
</evidence>
<evidence type="ECO:0000313" key="3">
    <source>
        <dbReference type="Proteomes" id="UP000503096"/>
    </source>
</evidence>
<proteinExistence type="predicted"/>
<dbReference type="Gene3D" id="3.10.450.50">
    <property type="match status" value="2"/>
</dbReference>
<keyword evidence="3" id="KW-1185">Reference proteome</keyword>
<dbReference type="KEGG" id="upl:DSM104440_03127"/>
<dbReference type="InParanoid" id="A0A6M4HBX4"/>
<accession>A0A6M4HBX4</accession>
<name>A0A6M4HBX4_9PROT</name>
<protein>
    <recommendedName>
        <fullName evidence="1">DUF4440 domain-containing protein</fullName>
    </recommendedName>
</protein>
<dbReference type="InterPro" id="IPR027843">
    <property type="entry name" value="DUF4440"/>
</dbReference>
<evidence type="ECO:0000259" key="1">
    <source>
        <dbReference type="Pfam" id="PF14534"/>
    </source>
</evidence>
<dbReference type="Pfam" id="PF14534">
    <property type="entry name" value="DUF4440"/>
    <property type="match status" value="1"/>
</dbReference>
<organism evidence="2 3">
    <name type="scientific">Usitatibacter palustris</name>
    <dbReference type="NCBI Taxonomy" id="2732487"/>
    <lineage>
        <taxon>Bacteria</taxon>
        <taxon>Pseudomonadati</taxon>
        <taxon>Pseudomonadota</taxon>
        <taxon>Betaproteobacteria</taxon>
        <taxon>Nitrosomonadales</taxon>
        <taxon>Usitatibacteraceae</taxon>
        <taxon>Usitatibacter</taxon>
    </lineage>
</organism>
<dbReference type="PROSITE" id="PS51257">
    <property type="entry name" value="PROKAR_LIPOPROTEIN"/>
    <property type="match status" value="1"/>
</dbReference>
<dbReference type="SUPFAM" id="SSF54427">
    <property type="entry name" value="NTF2-like"/>
    <property type="match status" value="2"/>
</dbReference>
<dbReference type="RefSeq" id="WP_171164287.1">
    <property type="nucleotide sequence ID" value="NZ_CP053073.1"/>
</dbReference>
<reference evidence="2 3" key="1">
    <citation type="submission" date="2020-04" db="EMBL/GenBank/DDBJ databases">
        <title>Usitatibacter rugosus gen. nov., sp. nov. and Usitatibacter palustris sp. nov., novel members of Usitatibacteraceae fam. nov. within the order Nitrosomonadales isolated from soil.</title>
        <authorList>
            <person name="Huber K.J."/>
            <person name="Neumann-Schaal M."/>
            <person name="Geppert A."/>
            <person name="Luckner M."/>
            <person name="Wanner G."/>
            <person name="Overmann J."/>
        </authorList>
    </citation>
    <scope>NUCLEOTIDE SEQUENCE [LARGE SCALE GENOMIC DNA]</scope>
    <source>
        <strain evidence="2 3">Swamp67</strain>
    </source>
</reference>
<dbReference type="EMBL" id="CP053073">
    <property type="protein sequence ID" value="QJR16298.1"/>
    <property type="molecule type" value="Genomic_DNA"/>
</dbReference>
<dbReference type="AlphaFoldDB" id="A0A6M4HBX4"/>
<feature type="domain" description="DUF4440" evidence="1">
    <location>
        <begin position="170"/>
        <end position="271"/>
    </location>
</feature>